<accession>A0A2H6CW49</accession>
<evidence type="ECO:0000259" key="7">
    <source>
        <dbReference type="SMART" id="SM00382"/>
    </source>
</evidence>
<evidence type="ECO:0000256" key="6">
    <source>
        <dbReference type="ARBA" id="ARBA00023235"/>
    </source>
</evidence>
<reference evidence="8 9" key="1">
    <citation type="submission" date="2016-05" db="EMBL/GenBank/DDBJ databases">
        <title>Whole genome sequencing of Tetragenococcus halophilus subsp. halophilus NISL 7118.</title>
        <authorList>
            <person name="Shiwa Y."/>
            <person name="Nishimura I."/>
            <person name="Yoshikawa H."/>
            <person name="Koyama Y."/>
            <person name="Oguma T."/>
        </authorList>
    </citation>
    <scope>NUCLEOTIDE SEQUENCE [LARGE SCALE GENOMIC DNA]</scope>
    <source>
        <strain evidence="8 9">NISL 7118</strain>
    </source>
</reference>
<dbReference type="Proteomes" id="UP000236214">
    <property type="component" value="Unassembled WGS sequence"/>
</dbReference>
<gene>
    <name evidence="8" type="ORF">TEHN7118_2006</name>
</gene>
<comment type="caution">
    <text evidence="8">The sequence shown here is derived from an EMBL/GenBank/DDBJ whole genome shotgun (WGS) entry which is preliminary data.</text>
</comment>
<dbReference type="Pfam" id="PF05872">
    <property type="entry name" value="HerA_C"/>
    <property type="match status" value="1"/>
</dbReference>
<keyword evidence="6" id="KW-0413">Isomerase</keyword>
<keyword evidence="1" id="KW-0547">Nucleotide-binding</keyword>
<keyword evidence="5" id="KW-0238">DNA-binding</keyword>
<dbReference type="Pfam" id="PF01935">
    <property type="entry name" value="DUF87"/>
    <property type="match status" value="1"/>
</dbReference>
<dbReference type="InterPro" id="IPR003593">
    <property type="entry name" value="AAA+_ATPase"/>
</dbReference>
<evidence type="ECO:0000256" key="3">
    <source>
        <dbReference type="ARBA" id="ARBA00022806"/>
    </source>
</evidence>
<evidence type="ECO:0000256" key="1">
    <source>
        <dbReference type="ARBA" id="ARBA00022741"/>
    </source>
</evidence>
<evidence type="ECO:0000313" key="9">
    <source>
        <dbReference type="Proteomes" id="UP000236214"/>
    </source>
</evidence>
<protein>
    <recommendedName>
        <fullName evidence="7">AAA+ ATPase domain-containing protein</fullName>
    </recommendedName>
</protein>
<dbReference type="PANTHER" id="PTHR42957">
    <property type="entry name" value="HELICASE MJ1565-RELATED"/>
    <property type="match status" value="1"/>
</dbReference>
<dbReference type="GO" id="GO:0004386">
    <property type="term" value="F:helicase activity"/>
    <property type="evidence" value="ECO:0007669"/>
    <property type="project" value="UniProtKB-KW"/>
</dbReference>
<dbReference type="AlphaFoldDB" id="A0A2H6CW49"/>
<dbReference type="InterPro" id="IPR008571">
    <property type="entry name" value="HerA-like"/>
</dbReference>
<evidence type="ECO:0000313" key="8">
    <source>
        <dbReference type="EMBL" id="GBD69200.1"/>
    </source>
</evidence>
<keyword evidence="4" id="KW-0067">ATP-binding</keyword>
<evidence type="ECO:0000256" key="2">
    <source>
        <dbReference type="ARBA" id="ARBA00022801"/>
    </source>
</evidence>
<dbReference type="InterPro" id="IPR002789">
    <property type="entry name" value="HerA_central"/>
</dbReference>
<dbReference type="GO" id="GO:0003677">
    <property type="term" value="F:DNA binding"/>
    <property type="evidence" value="ECO:0007669"/>
    <property type="project" value="UniProtKB-KW"/>
</dbReference>
<dbReference type="RefSeq" id="WP_103103678.1">
    <property type="nucleotide sequence ID" value="NZ_BDEC01000148.1"/>
</dbReference>
<feature type="domain" description="AAA+ ATPase" evidence="7">
    <location>
        <begin position="176"/>
        <end position="499"/>
    </location>
</feature>
<proteinExistence type="predicted"/>
<dbReference type="InterPro" id="IPR027417">
    <property type="entry name" value="P-loop_NTPase"/>
</dbReference>
<dbReference type="GO" id="GO:0005524">
    <property type="term" value="F:ATP binding"/>
    <property type="evidence" value="ECO:0007669"/>
    <property type="project" value="UniProtKB-KW"/>
</dbReference>
<sequence length="547" mass="61832">MFIDNFYDKIDKSNFYLGMVSQVYRENSVVQVENLSWLSHRKIKSEMLIPNTINYFIIIDSIQGLFIGEVYQSKVAASESVHDSMNNGVTEDVYPELSIDVIGVMKPDEDTFKLAGFHTVGITDKVYIANEKLIEIYLDSIEIKYNSNTDELPLSSFANFSKLEKQSVYLNPSTLFDRHIMAVGTTNSGKSTSALSILDKLVKNNKKLLLIDPTGEYRDSFTEITKESTEGEVYKLRLGVDTVLSVGEVSNQQWAMLFETNDSTQPATLANAIKSLRYQEKVSQSGIYIKDGQSVIDVGKQMASVTAEDKDFELKILPEQIAAETDKTNKSGKAYQQDSFNFNNNQWLAQKVQYKLDNTSLINFFSNDSLKENLLQQLDVFLQKPNSALYIDTSAIGTNDGIGGMIIDLISNYLINKQRDEINPFVFFVDEVHRYTKAINSESDYYTGLTSIAREGRKKGIFLFLTTQNPQDVPDTLLGQIGTLLIHRLTHVEEIRTIQNHLKANSLGQIKKLDKGEAILTSINLLQDLHLNMNKTNRHHKNDTPQL</sequence>
<dbReference type="InterPro" id="IPR033186">
    <property type="entry name" value="HerA_C"/>
</dbReference>
<evidence type="ECO:0000256" key="4">
    <source>
        <dbReference type="ARBA" id="ARBA00022840"/>
    </source>
</evidence>
<keyword evidence="9" id="KW-1185">Reference proteome</keyword>
<dbReference type="PANTHER" id="PTHR42957:SF1">
    <property type="entry name" value="HELICASE MJ1565-RELATED"/>
    <property type="match status" value="1"/>
</dbReference>
<name>A0A2H6CW49_TETHA</name>
<organism evidence="8 9">
    <name type="scientific">Tetragenococcus halophilus subsp. halophilus</name>
    <dbReference type="NCBI Taxonomy" id="1513897"/>
    <lineage>
        <taxon>Bacteria</taxon>
        <taxon>Bacillati</taxon>
        <taxon>Bacillota</taxon>
        <taxon>Bacilli</taxon>
        <taxon>Lactobacillales</taxon>
        <taxon>Enterococcaceae</taxon>
        <taxon>Tetragenococcus</taxon>
    </lineage>
</organism>
<evidence type="ECO:0000256" key="5">
    <source>
        <dbReference type="ARBA" id="ARBA00023125"/>
    </source>
</evidence>
<dbReference type="SMART" id="SM00382">
    <property type="entry name" value="AAA"/>
    <property type="match status" value="1"/>
</dbReference>
<dbReference type="EMBL" id="BDEC01000148">
    <property type="protein sequence ID" value="GBD69200.1"/>
    <property type="molecule type" value="Genomic_DNA"/>
</dbReference>
<keyword evidence="3" id="KW-0347">Helicase</keyword>
<dbReference type="SUPFAM" id="SSF52540">
    <property type="entry name" value="P-loop containing nucleoside triphosphate hydrolases"/>
    <property type="match status" value="1"/>
</dbReference>
<keyword evidence="2" id="KW-0378">Hydrolase</keyword>
<dbReference type="Gene3D" id="3.40.50.300">
    <property type="entry name" value="P-loop containing nucleotide triphosphate hydrolases"/>
    <property type="match status" value="2"/>
</dbReference>
<dbReference type="GO" id="GO:0016787">
    <property type="term" value="F:hydrolase activity"/>
    <property type="evidence" value="ECO:0007669"/>
    <property type="project" value="UniProtKB-KW"/>
</dbReference>